<comment type="caution">
    <text evidence="1">The sequence shown here is derived from an EMBL/GenBank/DDBJ whole genome shotgun (WGS) entry which is preliminary data.</text>
</comment>
<name>A0AAW3LVR0_PSESS</name>
<reference evidence="1 2" key="1">
    <citation type="submission" date="2015-09" db="EMBL/GenBank/DDBJ databases">
        <title>Genome sequence of ICMP 19499.</title>
        <authorList>
            <person name="Visnovsky S.B."/>
            <person name="Lu A."/>
            <person name="Panda P."/>
            <person name="Pitman A.R."/>
        </authorList>
    </citation>
    <scope>NUCLEOTIDE SEQUENCE [LARGE SCALE GENOMIC DNA]</scope>
    <source>
        <strain evidence="1 2">ICMP 19499</strain>
    </source>
</reference>
<accession>A0AAW3LVR0</accession>
<dbReference type="EMBL" id="LKCI01000067">
    <property type="protein sequence ID" value="KTC57824.1"/>
    <property type="molecule type" value="Genomic_DNA"/>
</dbReference>
<dbReference type="Proteomes" id="UP000054513">
    <property type="component" value="Unassembled WGS sequence"/>
</dbReference>
<evidence type="ECO:0000313" key="2">
    <source>
        <dbReference type="Proteomes" id="UP000054513"/>
    </source>
</evidence>
<protein>
    <submittedName>
        <fullName evidence="1">Uncharacterized protein</fullName>
    </submittedName>
</protein>
<organism evidence="1 2">
    <name type="scientific">Pseudomonas savastanoi</name>
    <name type="common">Pseudomonas syringae pv. savastanoi</name>
    <dbReference type="NCBI Taxonomy" id="29438"/>
    <lineage>
        <taxon>Bacteria</taxon>
        <taxon>Pseudomonadati</taxon>
        <taxon>Pseudomonadota</taxon>
        <taxon>Gammaproteobacteria</taxon>
        <taxon>Pseudomonadales</taxon>
        <taxon>Pseudomonadaceae</taxon>
        <taxon>Pseudomonas</taxon>
    </lineage>
</organism>
<dbReference type="AlphaFoldDB" id="A0AAW3LVR0"/>
<evidence type="ECO:0000313" key="1">
    <source>
        <dbReference type="EMBL" id="KTC57824.1"/>
    </source>
</evidence>
<proteinExistence type="predicted"/>
<sequence length="60" mass="6564">MQVVALHVADQLAIEIQLMQVTAAVIQMVQVLAGRKGQRGQVAEWIVVVGQCALGRRLLR</sequence>
<gene>
    <name evidence="1" type="ORF">AO287_27065</name>
</gene>